<comment type="caution">
    <text evidence="2">The sequence shown here is derived from an EMBL/GenBank/DDBJ whole genome shotgun (WGS) entry which is preliminary data.</text>
</comment>
<evidence type="ECO:0000256" key="1">
    <source>
        <dbReference type="SAM" id="MobiDB-lite"/>
    </source>
</evidence>
<accession>A0AAV9UAK5</accession>
<gene>
    <name evidence="2" type="ORF">TWF730_002591</name>
</gene>
<keyword evidence="3" id="KW-1185">Reference proteome</keyword>
<protein>
    <submittedName>
        <fullName evidence="2">Uncharacterized protein</fullName>
    </submittedName>
</protein>
<proteinExistence type="predicted"/>
<dbReference type="AlphaFoldDB" id="A0AAV9UAK5"/>
<evidence type="ECO:0000313" key="2">
    <source>
        <dbReference type="EMBL" id="KAK6338528.1"/>
    </source>
</evidence>
<reference evidence="2 3" key="1">
    <citation type="submission" date="2019-10" db="EMBL/GenBank/DDBJ databases">
        <authorList>
            <person name="Palmer J.M."/>
        </authorList>
    </citation>
    <scope>NUCLEOTIDE SEQUENCE [LARGE SCALE GENOMIC DNA]</scope>
    <source>
        <strain evidence="2 3">TWF730</strain>
    </source>
</reference>
<name>A0AAV9UAK5_9PEZI</name>
<sequence>MANIISISSAKATALHPVVEADGTTPVFTTTNTLLYQNGTTYPACFSIADLATGSLELNITFSVAMVPQNSEDFPQWSAIPEVTISFGSCNPQSSIGGTSNDTPSSVSGQFTVPYPGSLTDATNLFTATVTVNLGSLATSNKTPWGFKGALNCGSSSNGGGIPFYGVGYMDFELEIYAVGTHPAQFLMIEGIPVDLLRFALLPTTTVENAKTILSSGYPTYAGQQVFEGNGFVYETFYGNPNFCQGGGQGYSNFDLRRFLHYWKLFAPGSTLTTEADDLLSYNRDAKTVNCFDQAAIVWLVLSLGFQSQADQQAVSSWHMSPYGFIDGSLVGWGPTDNPLFKGDKTKMIIPKQSPDRKPFGSHVFLSWYGKVFDSCAGPHLGTEDLNLYLSKALDSDYWTGYINKKTGKPWQNGTAADAEDASPAKQRRGQVGGIENYYDDGRYMPDVDYDRQKERSKALQGVMKGKGYNGLQVIQSNIQSALSGLGYSNVIVTNPKFWTADFSKELSKHNQTYGYTKLHVGGTGQNGRIGIDLTLNFCNTPEAALGYLTDKGKKITIPTTDLTETLSSTTTVYFPTRGANEVDDGHVYDALPIRFCLQNLYIEVLVNKITWSQASDILNSFIKIINSGLEMTEPTGIAVDSTVNFAIAGGASGVLDTLDENSSITVKVGQSVQLTVQVTDFEDIDWRYFKGSTGSIILRKWSVKGSTATIDVYARSAGEDILTLNFFDQWFQTETIEIDIVVE</sequence>
<organism evidence="2 3">
    <name type="scientific">Orbilia blumenaviensis</name>
    <dbReference type="NCBI Taxonomy" id="1796055"/>
    <lineage>
        <taxon>Eukaryota</taxon>
        <taxon>Fungi</taxon>
        <taxon>Dikarya</taxon>
        <taxon>Ascomycota</taxon>
        <taxon>Pezizomycotina</taxon>
        <taxon>Orbiliomycetes</taxon>
        <taxon>Orbiliales</taxon>
        <taxon>Orbiliaceae</taxon>
        <taxon>Orbilia</taxon>
    </lineage>
</organism>
<feature type="region of interest" description="Disordered" evidence="1">
    <location>
        <begin position="410"/>
        <end position="430"/>
    </location>
</feature>
<dbReference type="EMBL" id="JAVHNS010000012">
    <property type="protein sequence ID" value="KAK6338528.1"/>
    <property type="molecule type" value="Genomic_DNA"/>
</dbReference>
<evidence type="ECO:0000313" key="3">
    <source>
        <dbReference type="Proteomes" id="UP001373714"/>
    </source>
</evidence>
<dbReference type="Proteomes" id="UP001373714">
    <property type="component" value="Unassembled WGS sequence"/>
</dbReference>